<comment type="caution">
    <text evidence="1">The sequence shown here is derived from an EMBL/GenBank/DDBJ whole genome shotgun (WGS) entry which is preliminary data.</text>
</comment>
<reference evidence="1 2" key="1">
    <citation type="submission" date="2018-10" db="EMBL/GenBank/DDBJ databases">
        <title>Genomic Encyclopedia of Archaeal and Bacterial Type Strains, Phase II (KMG-II): from individual species to whole genera.</title>
        <authorList>
            <person name="Goeker M."/>
        </authorList>
    </citation>
    <scope>NUCLEOTIDE SEQUENCE [LARGE SCALE GENOMIC DNA]</scope>
    <source>
        <strain evidence="1 2">DSM 14954</strain>
    </source>
</reference>
<evidence type="ECO:0000313" key="2">
    <source>
        <dbReference type="Proteomes" id="UP000278962"/>
    </source>
</evidence>
<keyword evidence="2" id="KW-1185">Reference proteome</keyword>
<dbReference type="EMBL" id="RBIL01000001">
    <property type="protein sequence ID" value="RKQ92349.1"/>
    <property type="molecule type" value="Genomic_DNA"/>
</dbReference>
<dbReference type="Pfam" id="PF02348">
    <property type="entry name" value="CTP_transf_3"/>
    <property type="match status" value="1"/>
</dbReference>
<gene>
    <name evidence="1" type="ORF">C8N24_2195</name>
</gene>
<dbReference type="GO" id="GO:0005829">
    <property type="term" value="C:cytosol"/>
    <property type="evidence" value="ECO:0007669"/>
    <property type="project" value="TreeGrafter"/>
</dbReference>
<evidence type="ECO:0000313" key="1">
    <source>
        <dbReference type="EMBL" id="RKQ92349.1"/>
    </source>
</evidence>
<dbReference type="AlphaFoldDB" id="A0A660LCQ4"/>
<dbReference type="OrthoDB" id="9801052at2"/>
<dbReference type="RefSeq" id="WP_121250050.1">
    <property type="nucleotide sequence ID" value="NZ_RBIL01000001.1"/>
</dbReference>
<proteinExistence type="predicted"/>
<dbReference type="PANTHER" id="PTHR42866:SF1">
    <property type="entry name" value="SPORE COAT POLYSACCHARIDE BIOSYNTHESIS PROTEIN SPSF"/>
    <property type="match status" value="1"/>
</dbReference>
<protein>
    <submittedName>
        <fullName evidence="1">Spore coat polysaccharide biosynthesis protein SpsF</fullName>
    </submittedName>
</protein>
<organism evidence="1 2">
    <name type="scientific">Solirubrobacter pauli</name>
    <dbReference type="NCBI Taxonomy" id="166793"/>
    <lineage>
        <taxon>Bacteria</taxon>
        <taxon>Bacillati</taxon>
        <taxon>Actinomycetota</taxon>
        <taxon>Thermoleophilia</taxon>
        <taxon>Solirubrobacterales</taxon>
        <taxon>Solirubrobacteraceae</taxon>
        <taxon>Solirubrobacter</taxon>
    </lineage>
</organism>
<dbReference type="SUPFAM" id="SSF53448">
    <property type="entry name" value="Nucleotide-diphospho-sugar transferases"/>
    <property type="match status" value="1"/>
</dbReference>
<dbReference type="Gene3D" id="3.90.550.10">
    <property type="entry name" value="Spore Coat Polysaccharide Biosynthesis Protein SpsA, Chain A"/>
    <property type="match status" value="1"/>
</dbReference>
<dbReference type="InterPro" id="IPR003329">
    <property type="entry name" value="Cytidylyl_trans"/>
</dbReference>
<name>A0A660LCQ4_9ACTN</name>
<sequence>MRTVATIEARMTSSRLPGKVLLPAAGKPLLEHMIERLRRVPELDEVVIATTEDASSEPLQELADRLGVGCFRGSEDDVLARVLGAAQAYDAELIVETTGDCPLIDPATVSRVIERFHATGVDYCSNNLERTFPRGMDTQAFPTAVLAEVATLTQDPHDREHVSLYIYEHPERYSLETVRFERPETGALRLTVDTEEDYELVRTIFDELYPANPAFGLTEILALLDARPELAAINQHIEQKAIRPT</sequence>
<dbReference type="Proteomes" id="UP000278962">
    <property type="component" value="Unassembled WGS sequence"/>
</dbReference>
<dbReference type="PANTHER" id="PTHR42866">
    <property type="entry name" value="3-DEOXY-MANNO-OCTULOSONATE CYTIDYLYLTRANSFERASE"/>
    <property type="match status" value="1"/>
</dbReference>
<dbReference type="InterPro" id="IPR029044">
    <property type="entry name" value="Nucleotide-diphossugar_trans"/>
</dbReference>
<dbReference type="CDD" id="cd02518">
    <property type="entry name" value="GT2_SpsF"/>
    <property type="match status" value="1"/>
</dbReference>
<accession>A0A660LCQ4</accession>